<name>A0ABQ7EQ38_BRACR</name>
<gene>
    <name evidence="2" type="ORF">DY000_02048295</name>
</gene>
<sequence>MVKDVRQLRLNLDTMETSCLGLDDSLSWGQLAISSPQLGGVFHSGPVWSGPSGYRALPMVRVRRRDKVRSWLNQAMRKRPGGVGFHVGTARGAVGAVMGAVLSGFGRKEFDRGKQGVMDTRQREKEKEKDLAPGERTPKVSGVVRKPSDIAGVWVTIVWSDGSDLMALNQGLGRFRNDVHGLSRTDHGRDLYDRD</sequence>
<feature type="region of interest" description="Disordered" evidence="1">
    <location>
        <begin position="113"/>
        <end position="142"/>
    </location>
</feature>
<dbReference type="Proteomes" id="UP000266723">
    <property type="component" value="Unassembled WGS sequence"/>
</dbReference>
<protein>
    <submittedName>
        <fullName evidence="2">Uncharacterized protein</fullName>
    </submittedName>
</protein>
<comment type="caution">
    <text evidence="2">The sequence shown here is derived from an EMBL/GenBank/DDBJ whole genome shotgun (WGS) entry which is preliminary data.</text>
</comment>
<feature type="compositionally biased region" description="Basic and acidic residues" evidence="1">
    <location>
        <begin position="113"/>
        <end position="138"/>
    </location>
</feature>
<evidence type="ECO:0000313" key="2">
    <source>
        <dbReference type="EMBL" id="KAF3605215.1"/>
    </source>
</evidence>
<reference evidence="2 3" key="1">
    <citation type="journal article" date="2020" name="BMC Genomics">
        <title>Intraspecific diversification of the crop wild relative Brassica cretica Lam. using demographic model selection.</title>
        <authorList>
            <person name="Kioukis A."/>
            <person name="Michalopoulou V.A."/>
            <person name="Briers L."/>
            <person name="Pirintsos S."/>
            <person name="Studholme D.J."/>
            <person name="Pavlidis P."/>
            <person name="Sarris P.F."/>
        </authorList>
    </citation>
    <scope>NUCLEOTIDE SEQUENCE [LARGE SCALE GENOMIC DNA]</scope>
    <source>
        <strain evidence="3">cv. PFS-1207/04</strain>
    </source>
</reference>
<dbReference type="EMBL" id="QGKV02000297">
    <property type="protein sequence ID" value="KAF3605215.1"/>
    <property type="molecule type" value="Genomic_DNA"/>
</dbReference>
<keyword evidence="3" id="KW-1185">Reference proteome</keyword>
<organism evidence="2 3">
    <name type="scientific">Brassica cretica</name>
    <name type="common">Mustard</name>
    <dbReference type="NCBI Taxonomy" id="69181"/>
    <lineage>
        <taxon>Eukaryota</taxon>
        <taxon>Viridiplantae</taxon>
        <taxon>Streptophyta</taxon>
        <taxon>Embryophyta</taxon>
        <taxon>Tracheophyta</taxon>
        <taxon>Spermatophyta</taxon>
        <taxon>Magnoliopsida</taxon>
        <taxon>eudicotyledons</taxon>
        <taxon>Gunneridae</taxon>
        <taxon>Pentapetalae</taxon>
        <taxon>rosids</taxon>
        <taxon>malvids</taxon>
        <taxon>Brassicales</taxon>
        <taxon>Brassicaceae</taxon>
        <taxon>Brassiceae</taxon>
        <taxon>Brassica</taxon>
    </lineage>
</organism>
<accession>A0ABQ7EQ38</accession>
<evidence type="ECO:0000313" key="3">
    <source>
        <dbReference type="Proteomes" id="UP000266723"/>
    </source>
</evidence>
<evidence type="ECO:0000256" key="1">
    <source>
        <dbReference type="SAM" id="MobiDB-lite"/>
    </source>
</evidence>
<proteinExistence type="predicted"/>